<dbReference type="EMBL" id="JQ596859">
    <property type="protein sequence ID" value="AFR32501.1"/>
    <property type="molecule type" value="Genomic_DNA"/>
</dbReference>
<evidence type="ECO:0000313" key="4">
    <source>
        <dbReference type="Proteomes" id="UP000167073"/>
    </source>
</evidence>
<feature type="region of interest" description="Disordered" evidence="1">
    <location>
        <begin position="1"/>
        <end position="93"/>
    </location>
</feature>
<evidence type="ECO:0000313" key="3">
    <source>
        <dbReference type="EMBL" id="AFR32501.1"/>
    </source>
</evidence>
<dbReference type="GeneID" id="26887582"/>
<sequence>MPFYTITPSARLPTYSQSEEDPAARPPTYSQSEEDPAARPPTYSQSEEDPAARPPPSPVGDEDVPPPYDFDAISYEDSVIIDMPPEDRQPSPIRQHRNSLQIHHRRLTGPTGSRCPRCPRFLRYYCICVACITVGVVIYVFATTNHFPR</sequence>
<dbReference type="KEGG" id="vg:26887582"/>
<feature type="transmembrane region" description="Helical" evidence="2">
    <location>
        <begin position="122"/>
        <end position="142"/>
    </location>
</feature>
<keyword evidence="2" id="KW-0812">Transmembrane</keyword>
<keyword evidence="2" id="KW-1133">Transmembrane helix</keyword>
<dbReference type="RefSeq" id="YP_009230191.1">
    <property type="nucleotide sequence ID" value="NC_029311.1"/>
</dbReference>
<keyword evidence="2" id="KW-0472">Membrane</keyword>
<accession>J9QQT7</accession>
<evidence type="ECO:0000256" key="2">
    <source>
        <dbReference type="SAM" id="Phobius"/>
    </source>
</evidence>
<organism evidence="3 4">
    <name type="scientific">Leporid alphaherpesvirus 4</name>
    <dbReference type="NCBI Taxonomy" id="481315"/>
    <lineage>
        <taxon>Viruses</taxon>
        <taxon>Duplodnaviria</taxon>
        <taxon>Heunggongvirae</taxon>
        <taxon>Peploviricota</taxon>
        <taxon>Herviviricetes</taxon>
        <taxon>Herpesvirales</taxon>
        <taxon>Orthoherpesviridae</taxon>
        <taxon>Alphaherpesvirinae</taxon>
        <taxon>Simplexvirus</taxon>
        <taxon>Simplexvirus leporidalpha4</taxon>
    </lineage>
</organism>
<evidence type="ECO:0000256" key="1">
    <source>
        <dbReference type="SAM" id="MobiDB-lite"/>
    </source>
</evidence>
<reference evidence="3 4" key="1">
    <citation type="journal article" date="2012" name="Virology">
        <title>Analysis of the genome of leporid herpesvirus 4.</title>
        <authorList>
            <person name="Babra B."/>
            <person name="Watson G."/>
            <person name="Xu W."/>
            <person name="Jeffrey B.M."/>
            <person name="Xu J.R."/>
            <person name="Rockey D.D."/>
            <person name="Rohrmann G.F."/>
            <person name="Jin L."/>
        </authorList>
    </citation>
    <scope>NUCLEOTIDE SEQUENCE [LARGE SCALE GENOMIC DNA]</scope>
    <source>
        <strain evidence="3">LHV4012612</strain>
    </source>
</reference>
<keyword evidence="4" id="KW-1185">Reference proteome</keyword>
<name>J9QQT7_9ALPH</name>
<proteinExistence type="predicted"/>
<dbReference type="Proteomes" id="UP000167073">
    <property type="component" value="Segment"/>
</dbReference>
<protein>
    <submittedName>
        <fullName evidence="3">Uncharacterized protein</fullName>
    </submittedName>
</protein>